<protein>
    <submittedName>
        <fullName evidence="2">Putative PepSY-like beta-lactamase-inhibitor</fullName>
    </submittedName>
</protein>
<reference evidence="2 3" key="1">
    <citation type="submission" date="2019-03" db="EMBL/GenBank/DDBJ databases">
        <title>Genomic Encyclopedia of Type Strains, Phase IV (KMG-IV): sequencing the most valuable type-strain genomes for metagenomic binning, comparative biology and taxonomic classification.</title>
        <authorList>
            <person name="Goeker M."/>
        </authorList>
    </citation>
    <scope>NUCLEOTIDE SEQUENCE [LARGE SCALE GENOMIC DNA]</scope>
    <source>
        <strain evidence="2 3">DSM 21100</strain>
    </source>
</reference>
<keyword evidence="3" id="KW-1185">Reference proteome</keyword>
<name>A0A4R3KUJ1_9SPHI</name>
<dbReference type="EMBL" id="SMAD01000002">
    <property type="protein sequence ID" value="TCS88955.1"/>
    <property type="molecule type" value="Genomic_DNA"/>
</dbReference>
<gene>
    <name evidence="2" type="ORF">EDD80_102146</name>
</gene>
<dbReference type="RefSeq" id="WP_132128063.1">
    <property type="nucleotide sequence ID" value="NZ_CP042432.1"/>
</dbReference>
<sequence length="152" mass="17405">MFKNTIRTLLIFLFAGLSFSVSAQSSEEVEASVKEDIMERYPGLGEFTLQNQLVRVVAEFELNDTSYTSVYSSKGKWQHTIYGIDPADLPAEVTDGFEKSKYAVDWEITAAEVYDTPSKGVQYRITVEKNQFQKKYLYFNEKGRLIRDALTL</sequence>
<evidence type="ECO:0000313" key="2">
    <source>
        <dbReference type="EMBL" id="TCS88955.1"/>
    </source>
</evidence>
<dbReference type="SUPFAM" id="SSF160574">
    <property type="entry name" value="BT0923-like"/>
    <property type="match status" value="1"/>
</dbReference>
<comment type="caution">
    <text evidence="2">The sequence shown here is derived from an EMBL/GenBank/DDBJ whole genome shotgun (WGS) entry which is preliminary data.</text>
</comment>
<dbReference type="AlphaFoldDB" id="A0A4R3KUJ1"/>
<accession>A0A4R3KUJ1</accession>
<keyword evidence="1" id="KW-0732">Signal</keyword>
<evidence type="ECO:0000313" key="3">
    <source>
        <dbReference type="Proteomes" id="UP000295807"/>
    </source>
</evidence>
<organism evidence="2 3">
    <name type="scientific">Anseongella ginsenosidimutans</name>
    <dbReference type="NCBI Taxonomy" id="496056"/>
    <lineage>
        <taxon>Bacteria</taxon>
        <taxon>Pseudomonadati</taxon>
        <taxon>Bacteroidota</taxon>
        <taxon>Sphingobacteriia</taxon>
        <taxon>Sphingobacteriales</taxon>
        <taxon>Sphingobacteriaceae</taxon>
        <taxon>Anseongella</taxon>
    </lineage>
</organism>
<feature type="signal peptide" evidence="1">
    <location>
        <begin position="1"/>
        <end position="23"/>
    </location>
</feature>
<evidence type="ECO:0000256" key="1">
    <source>
        <dbReference type="SAM" id="SignalP"/>
    </source>
</evidence>
<feature type="chain" id="PRO_5020313049" evidence="1">
    <location>
        <begin position="24"/>
        <end position="152"/>
    </location>
</feature>
<proteinExistence type="predicted"/>
<dbReference type="Proteomes" id="UP000295807">
    <property type="component" value="Unassembled WGS sequence"/>
</dbReference>
<dbReference type="OrthoDB" id="1121502at2"/>
<dbReference type="Gene3D" id="3.10.450.360">
    <property type="match status" value="1"/>
</dbReference>